<protein>
    <submittedName>
        <fullName evidence="1">Uncharacterized protein</fullName>
    </submittedName>
</protein>
<dbReference type="AlphaFoldDB" id="A0A2A6CH61"/>
<gene>
    <name evidence="1" type="primary">WBGene00117501</name>
</gene>
<accession>A0A8R1YLE0</accession>
<evidence type="ECO:0000313" key="2">
    <source>
        <dbReference type="Proteomes" id="UP000005239"/>
    </source>
</evidence>
<dbReference type="EnsemblMetazoa" id="PPA27947.1">
    <property type="protein sequence ID" value="PPA27947.1"/>
    <property type="gene ID" value="WBGene00117501"/>
</dbReference>
<dbReference type="Proteomes" id="UP000005239">
    <property type="component" value="Unassembled WGS sequence"/>
</dbReference>
<evidence type="ECO:0000313" key="1">
    <source>
        <dbReference type="EnsemblMetazoa" id="PPA27947.1"/>
    </source>
</evidence>
<reference evidence="2" key="1">
    <citation type="journal article" date="2008" name="Nat. Genet.">
        <title>The Pristionchus pacificus genome provides a unique perspective on nematode lifestyle and parasitism.</title>
        <authorList>
            <person name="Dieterich C."/>
            <person name="Clifton S.W."/>
            <person name="Schuster L.N."/>
            <person name="Chinwalla A."/>
            <person name="Delehaunty K."/>
            <person name="Dinkelacker I."/>
            <person name="Fulton L."/>
            <person name="Fulton R."/>
            <person name="Godfrey J."/>
            <person name="Minx P."/>
            <person name="Mitreva M."/>
            <person name="Roeseler W."/>
            <person name="Tian H."/>
            <person name="Witte H."/>
            <person name="Yang S.P."/>
            <person name="Wilson R.K."/>
            <person name="Sommer R.J."/>
        </authorList>
    </citation>
    <scope>NUCLEOTIDE SEQUENCE [LARGE SCALE GENOMIC DNA]</scope>
    <source>
        <strain evidence="2">PS312</strain>
    </source>
</reference>
<organism evidence="1 2">
    <name type="scientific">Pristionchus pacificus</name>
    <name type="common">Parasitic nematode worm</name>
    <dbReference type="NCBI Taxonomy" id="54126"/>
    <lineage>
        <taxon>Eukaryota</taxon>
        <taxon>Metazoa</taxon>
        <taxon>Ecdysozoa</taxon>
        <taxon>Nematoda</taxon>
        <taxon>Chromadorea</taxon>
        <taxon>Rhabditida</taxon>
        <taxon>Rhabditina</taxon>
        <taxon>Diplogasteromorpha</taxon>
        <taxon>Diplogasteroidea</taxon>
        <taxon>Neodiplogasteridae</taxon>
        <taxon>Pristionchus</taxon>
    </lineage>
</organism>
<name>A0A2A6CH61_PRIPA</name>
<reference evidence="1" key="2">
    <citation type="submission" date="2022-06" db="UniProtKB">
        <authorList>
            <consortium name="EnsemblMetazoa"/>
        </authorList>
    </citation>
    <scope>IDENTIFICATION</scope>
    <source>
        <strain evidence="1">PS312</strain>
    </source>
</reference>
<sequence>MASNAVPVPSSVHEAEELIASFVIVSDGPSAGMFEDIDTKYEALFQYGCTSEVAMAWLLSVLATRSRVTEDQHIALQYLCALNYVISKEPRARRSALRVVWMALDSIAFQTLVSFAVPIPSTIPEGAHLIDSFIVTGDGPQAARFADYDAEYEALYQFGLISDEYFSWTLEYLAARVKTDDPFEAIQFLYPIVYIIGKESRVRRSTLWKLKIAMDAIAYSPQALMGDTHLREKAKTILNLIYDYDRDKIVRDC</sequence>
<keyword evidence="2" id="KW-1185">Reference proteome</keyword>
<proteinExistence type="predicted"/>
<accession>A0A2A6CH61</accession>